<dbReference type="InterPro" id="IPR036047">
    <property type="entry name" value="F-box-like_dom_sf"/>
</dbReference>
<sequence length="236" mass="27397">MSDSSAIFEDKIRIQNSKAMELGNDLIVQIVRWLPFKSVIDCRFVSKRWCFSITQHLALSGKYDPCGPYLHKAEYLLGLIDGKQCYPKVENHTILRRAKVYLFKAQDNLIKLLFIHGMNEFEKDAEDSKSSDASFISLKKKWFENLAKLLMDMTKRFNICIKDWDRTGTTSSGGAIILDIHCCCRKHDLKRRKRGGPMVRDEPWHQQSTVGMCSVPEYGAWRAWSMVHSSQALWWK</sequence>
<evidence type="ECO:0000313" key="3">
    <source>
        <dbReference type="Proteomes" id="UP000283530"/>
    </source>
</evidence>
<proteinExistence type="predicted"/>
<name>A0A3S3NHU6_9MAGN</name>
<dbReference type="InterPro" id="IPR001810">
    <property type="entry name" value="F-box_dom"/>
</dbReference>
<gene>
    <name evidence="2" type="ORF">CKAN_02474000</name>
</gene>
<protein>
    <recommendedName>
        <fullName evidence="1">F-box domain-containing protein</fullName>
    </recommendedName>
</protein>
<evidence type="ECO:0000259" key="1">
    <source>
        <dbReference type="Pfam" id="PF00646"/>
    </source>
</evidence>
<dbReference type="AlphaFoldDB" id="A0A3S3NHU6"/>
<dbReference type="Pfam" id="PF00646">
    <property type="entry name" value="F-box"/>
    <property type="match status" value="1"/>
</dbReference>
<dbReference type="Proteomes" id="UP000283530">
    <property type="component" value="Unassembled WGS sequence"/>
</dbReference>
<dbReference type="EMBL" id="QPKB01000011">
    <property type="protein sequence ID" value="RWR95400.1"/>
    <property type="molecule type" value="Genomic_DNA"/>
</dbReference>
<comment type="caution">
    <text evidence="2">The sequence shown here is derived from an EMBL/GenBank/DDBJ whole genome shotgun (WGS) entry which is preliminary data.</text>
</comment>
<keyword evidence="3" id="KW-1185">Reference proteome</keyword>
<organism evidence="2 3">
    <name type="scientific">Cinnamomum micranthum f. kanehirae</name>
    <dbReference type="NCBI Taxonomy" id="337451"/>
    <lineage>
        <taxon>Eukaryota</taxon>
        <taxon>Viridiplantae</taxon>
        <taxon>Streptophyta</taxon>
        <taxon>Embryophyta</taxon>
        <taxon>Tracheophyta</taxon>
        <taxon>Spermatophyta</taxon>
        <taxon>Magnoliopsida</taxon>
        <taxon>Magnoliidae</taxon>
        <taxon>Laurales</taxon>
        <taxon>Lauraceae</taxon>
        <taxon>Cinnamomum</taxon>
    </lineage>
</organism>
<feature type="domain" description="F-box" evidence="1">
    <location>
        <begin position="22"/>
        <end position="54"/>
    </location>
</feature>
<reference evidence="2 3" key="1">
    <citation type="journal article" date="2019" name="Nat. Plants">
        <title>Stout camphor tree genome fills gaps in understanding of flowering plant genome evolution.</title>
        <authorList>
            <person name="Chaw S.M."/>
            <person name="Liu Y.C."/>
            <person name="Wu Y.W."/>
            <person name="Wang H.Y."/>
            <person name="Lin C.I."/>
            <person name="Wu C.S."/>
            <person name="Ke H.M."/>
            <person name="Chang L.Y."/>
            <person name="Hsu C.Y."/>
            <person name="Yang H.T."/>
            <person name="Sudianto E."/>
            <person name="Hsu M.H."/>
            <person name="Wu K.P."/>
            <person name="Wang L.N."/>
            <person name="Leebens-Mack J.H."/>
            <person name="Tsai I.J."/>
        </authorList>
    </citation>
    <scope>NUCLEOTIDE SEQUENCE [LARGE SCALE GENOMIC DNA]</scope>
    <source>
        <strain evidence="3">cv. Chaw 1501</strain>
        <tissue evidence="2">Young leaves</tissue>
    </source>
</reference>
<accession>A0A3S3NHU6</accession>
<evidence type="ECO:0000313" key="2">
    <source>
        <dbReference type="EMBL" id="RWR95400.1"/>
    </source>
</evidence>
<dbReference type="SUPFAM" id="SSF81383">
    <property type="entry name" value="F-box domain"/>
    <property type="match status" value="1"/>
</dbReference>